<feature type="domain" description="DNA mismatch repair protein S5" evidence="8">
    <location>
        <begin position="209"/>
        <end position="327"/>
    </location>
</feature>
<dbReference type="SMART" id="SM01340">
    <property type="entry name" value="DNA_mis_repair"/>
    <property type="match status" value="1"/>
</dbReference>
<proteinExistence type="inferred from homology"/>
<dbReference type="Gene3D" id="3.30.1370.100">
    <property type="entry name" value="MutL, C-terminal domain, regulatory subdomain"/>
    <property type="match status" value="1"/>
</dbReference>
<comment type="function">
    <text evidence="5">This protein is involved in the repair of mismatches in DNA. It is required for dam-dependent methyl-directed DNA mismatch repair. May act as a 'molecular matchmaker', a protein that promotes the formation of a stable complex between two or more DNA-binding proteins in an ATP-dependent manner without itself being part of a final effector complex.</text>
</comment>
<dbReference type="InterPro" id="IPR014721">
    <property type="entry name" value="Ribsml_uS5_D2-typ_fold_subgr"/>
</dbReference>
<evidence type="ECO:0000313" key="10">
    <source>
        <dbReference type="Proteomes" id="UP000722750"/>
    </source>
</evidence>
<protein>
    <recommendedName>
        <fullName evidence="2 5">DNA mismatch repair protein MutL</fullName>
    </recommendedName>
</protein>
<dbReference type="GO" id="GO:0032300">
    <property type="term" value="C:mismatch repair complex"/>
    <property type="evidence" value="ECO:0007669"/>
    <property type="project" value="InterPro"/>
</dbReference>
<evidence type="ECO:0000256" key="2">
    <source>
        <dbReference type="ARBA" id="ARBA00021975"/>
    </source>
</evidence>
<dbReference type="Gene3D" id="3.30.565.10">
    <property type="entry name" value="Histidine kinase-like ATPase, C-terminal domain"/>
    <property type="match status" value="1"/>
</dbReference>
<dbReference type="GO" id="GO:0016887">
    <property type="term" value="F:ATP hydrolysis activity"/>
    <property type="evidence" value="ECO:0007669"/>
    <property type="project" value="InterPro"/>
</dbReference>
<dbReference type="InterPro" id="IPR002099">
    <property type="entry name" value="MutL/Mlh/PMS"/>
</dbReference>
<keyword evidence="4 5" id="KW-0234">DNA repair</keyword>
<dbReference type="Pfam" id="PF01119">
    <property type="entry name" value="DNA_mis_repair"/>
    <property type="match status" value="1"/>
</dbReference>
<feature type="region of interest" description="Disordered" evidence="6">
    <location>
        <begin position="402"/>
        <end position="424"/>
    </location>
</feature>
<dbReference type="InterPro" id="IPR037198">
    <property type="entry name" value="MutL_C_sf"/>
</dbReference>
<sequence length="621" mass="69679">MSNIKVLPQTVVTKIAAGEVIERPASVLKELIENSIDADATHIEVQLEEGGKKLIKISDNGIGMDGDDVEIAFLSHATSKLRSDEDLFSINTLGFRGEALPSIGAISQTRIISRTRDSLIGTEIKIEGGTLDNIKEKGAPEGTQIDVQNLFYNTPVRRKFLKSTQTEMAHISEMVTRFALAYPNIHFNVTHNGKKTLTFPTAKDLKERITTIYGNEIGKNLIAINLKEPDISIYGYILPPTHNRPNTKMQFIFLNGRYIRDNIIFHAMNSAYQNLLMSKRSPIVFLNLQIDSRDVDVNVHPTKIEVRFKNAGLIHDQLYAAIHSALMQTEFHSPLQIAGRHKQAGTETSSGTATGRSVPESSTGVTHRQGEGVSLNEKKESVMKSLPDKWQAGMSDFFSRSLDKETPSRKDEHKQKHLQSSEDEGLFKQESRLASYIQVHNSYIVEEAADGLNIIDQHALHEIILFHEIWNHIKSSKLAVQKLLIPELIELTPGDFVTIINLKNEFYALGLEIEEFGKSTVAIRTHPQILKNLDFHGLIQSVLEEIESDEIKGEPDGILIKIAKIMACKGAVKAGQRLSPQEIQSLLNRRKEEIITDFCPHGRPTTLEFKMSELEKQFKRT</sequence>
<dbReference type="Gene3D" id="3.30.1540.20">
    <property type="entry name" value="MutL, C-terminal domain, dimerisation subdomain"/>
    <property type="match status" value="1"/>
</dbReference>
<dbReference type="Proteomes" id="UP000722750">
    <property type="component" value="Unassembled WGS sequence"/>
</dbReference>
<dbReference type="GO" id="GO:0006298">
    <property type="term" value="P:mismatch repair"/>
    <property type="evidence" value="ECO:0007669"/>
    <property type="project" value="UniProtKB-UniRule"/>
</dbReference>
<dbReference type="CDD" id="cd00782">
    <property type="entry name" value="MutL_Trans"/>
    <property type="match status" value="1"/>
</dbReference>
<dbReference type="PANTHER" id="PTHR10073:SF12">
    <property type="entry name" value="DNA MISMATCH REPAIR PROTEIN MLH1"/>
    <property type="match status" value="1"/>
</dbReference>
<keyword evidence="3 5" id="KW-0227">DNA damage</keyword>
<evidence type="ECO:0000259" key="7">
    <source>
        <dbReference type="SMART" id="SM00853"/>
    </source>
</evidence>
<dbReference type="InterPro" id="IPR013507">
    <property type="entry name" value="DNA_mismatch_S5_2-like"/>
</dbReference>
<evidence type="ECO:0000313" key="9">
    <source>
        <dbReference type="EMBL" id="MBS1259639.1"/>
    </source>
</evidence>
<organism evidence="9 10">
    <name type="scientific">Candidatus Scalindua arabica</name>
    <dbReference type="NCBI Taxonomy" id="1127984"/>
    <lineage>
        <taxon>Bacteria</taxon>
        <taxon>Pseudomonadati</taxon>
        <taxon>Planctomycetota</taxon>
        <taxon>Candidatus Brocadiia</taxon>
        <taxon>Candidatus Brocadiales</taxon>
        <taxon>Candidatus Scalinduaceae</taxon>
        <taxon>Candidatus Scalindua</taxon>
    </lineage>
</organism>
<dbReference type="SMART" id="SM00853">
    <property type="entry name" value="MutL_C"/>
    <property type="match status" value="1"/>
</dbReference>
<dbReference type="InterPro" id="IPR020667">
    <property type="entry name" value="DNA_mismatch_repair_MutL"/>
</dbReference>
<dbReference type="InterPro" id="IPR038973">
    <property type="entry name" value="MutL/Mlh/Pms-like"/>
</dbReference>
<accession>A0A941W501</accession>
<dbReference type="Pfam" id="PF13589">
    <property type="entry name" value="HATPase_c_3"/>
    <property type="match status" value="1"/>
</dbReference>
<feature type="domain" description="MutL C-terminal dimerisation" evidence="7">
    <location>
        <begin position="436"/>
        <end position="578"/>
    </location>
</feature>
<dbReference type="NCBIfam" id="TIGR00585">
    <property type="entry name" value="mutl"/>
    <property type="match status" value="1"/>
</dbReference>
<dbReference type="InterPro" id="IPR036890">
    <property type="entry name" value="HATPase_C_sf"/>
</dbReference>
<evidence type="ECO:0000259" key="8">
    <source>
        <dbReference type="SMART" id="SM01340"/>
    </source>
</evidence>
<evidence type="ECO:0000256" key="4">
    <source>
        <dbReference type="ARBA" id="ARBA00023204"/>
    </source>
</evidence>
<name>A0A941W501_9BACT</name>
<dbReference type="EMBL" id="JAANXD010000100">
    <property type="protein sequence ID" value="MBS1259639.1"/>
    <property type="molecule type" value="Genomic_DNA"/>
</dbReference>
<dbReference type="FunFam" id="3.30.565.10:FF:000003">
    <property type="entry name" value="DNA mismatch repair endonuclease MutL"/>
    <property type="match status" value="1"/>
</dbReference>
<dbReference type="InterPro" id="IPR042121">
    <property type="entry name" value="MutL_C_regsub"/>
</dbReference>
<dbReference type="InterPro" id="IPR014762">
    <property type="entry name" value="DNA_mismatch_repair_CS"/>
</dbReference>
<evidence type="ECO:0000256" key="3">
    <source>
        <dbReference type="ARBA" id="ARBA00022763"/>
    </source>
</evidence>
<dbReference type="PROSITE" id="PS00058">
    <property type="entry name" value="DNA_MISMATCH_REPAIR_1"/>
    <property type="match status" value="1"/>
</dbReference>
<dbReference type="GO" id="GO:0140664">
    <property type="term" value="F:ATP-dependent DNA damage sensor activity"/>
    <property type="evidence" value="ECO:0007669"/>
    <property type="project" value="InterPro"/>
</dbReference>
<feature type="compositionally biased region" description="Low complexity" evidence="6">
    <location>
        <begin position="345"/>
        <end position="355"/>
    </location>
</feature>
<reference evidence="9" key="1">
    <citation type="journal article" date="2021" name="ISME J.">
        <title>Fine-scale metabolic discontinuity in a stratified prokaryote microbiome of a Red Sea deep halocline.</title>
        <authorList>
            <person name="Michoud G."/>
            <person name="Ngugi D.K."/>
            <person name="Barozzi A."/>
            <person name="Merlino G."/>
            <person name="Calleja M.L."/>
            <person name="Delgado-Huertas A."/>
            <person name="Moran X.A.G."/>
            <person name="Daffonchio D."/>
        </authorList>
    </citation>
    <scope>NUCLEOTIDE SEQUENCE</scope>
    <source>
        <strain evidence="9">SuakinDeep_MAG55_1</strain>
    </source>
</reference>
<dbReference type="Gene3D" id="3.30.230.10">
    <property type="match status" value="1"/>
</dbReference>
<evidence type="ECO:0000256" key="6">
    <source>
        <dbReference type="SAM" id="MobiDB-lite"/>
    </source>
</evidence>
<dbReference type="AlphaFoldDB" id="A0A941W501"/>
<evidence type="ECO:0000256" key="1">
    <source>
        <dbReference type="ARBA" id="ARBA00006082"/>
    </source>
</evidence>
<gene>
    <name evidence="5" type="primary">mutL</name>
    <name evidence="9" type="ORF">MAG551_02714</name>
</gene>
<comment type="similarity">
    <text evidence="1 5">Belongs to the DNA mismatch repair MutL/HexB family.</text>
</comment>
<dbReference type="GO" id="GO:0005524">
    <property type="term" value="F:ATP binding"/>
    <property type="evidence" value="ECO:0007669"/>
    <property type="project" value="InterPro"/>
</dbReference>
<dbReference type="GO" id="GO:0030983">
    <property type="term" value="F:mismatched DNA binding"/>
    <property type="evidence" value="ECO:0007669"/>
    <property type="project" value="InterPro"/>
</dbReference>
<dbReference type="HAMAP" id="MF_00149">
    <property type="entry name" value="DNA_mis_repair"/>
    <property type="match status" value="1"/>
</dbReference>
<dbReference type="PANTHER" id="PTHR10073">
    <property type="entry name" value="DNA MISMATCH REPAIR PROTEIN MLH, PMS, MUTL"/>
    <property type="match status" value="1"/>
</dbReference>
<dbReference type="Pfam" id="PF08676">
    <property type="entry name" value="MutL_C"/>
    <property type="match status" value="1"/>
</dbReference>
<dbReference type="InterPro" id="IPR020568">
    <property type="entry name" value="Ribosomal_Su5_D2-typ_SF"/>
</dbReference>
<dbReference type="SUPFAM" id="SSF118116">
    <property type="entry name" value="DNA mismatch repair protein MutL"/>
    <property type="match status" value="1"/>
</dbReference>
<dbReference type="InterPro" id="IPR042120">
    <property type="entry name" value="MutL_C_dimsub"/>
</dbReference>
<evidence type="ECO:0000256" key="5">
    <source>
        <dbReference type="HAMAP-Rule" id="MF_00149"/>
    </source>
</evidence>
<dbReference type="InterPro" id="IPR014790">
    <property type="entry name" value="MutL_C"/>
</dbReference>
<dbReference type="SUPFAM" id="SSF54211">
    <property type="entry name" value="Ribosomal protein S5 domain 2-like"/>
    <property type="match status" value="1"/>
</dbReference>
<feature type="region of interest" description="Disordered" evidence="6">
    <location>
        <begin position="337"/>
        <end position="380"/>
    </location>
</feature>
<feature type="compositionally biased region" description="Basic and acidic residues" evidence="6">
    <location>
        <begin position="402"/>
        <end position="414"/>
    </location>
</feature>
<dbReference type="CDD" id="cd16926">
    <property type="entry name" value="HATPase_MutL-MLH-PMS-like"/>
    <property type="match status" value="1"/>
</dbReference>
<comment type="caution">
    <text evidence="9">The sequence shown here is derived from an EMBL/GenBank/DDBJ whole genome shotgun (WGS) entry which is preliminary data.</text>
</comment>
<dbReference type="SUPFAM" id="SSF55874">
    <property type="entry name" value="ATPase domain of HSP90 chaperone/DNA topoisomerase II/histidine kinase"/>
    <property type="match status" value="1"/>
</dbReference>